<dbReference type="InterPro" id="IPR006674">
    <property type="entry name" value="HD_domain"/>
</dbReference>
<keyword evidence="3 12" id="KW-0548">Nucleotidyltransferase</keyword>
<keyword evidence="5" id="KW-0547">Nucleotide-binding</keyword>
<name>A0A0S4KNU0_9BACT</name>
<dbReference type="KEGG" id="nio:NITINOP_0008"/>
<dbReference type="EMBL" id="LN885086">
    <property type="protein sequence ID" value="CUQ64985.1"/>
    <property type="molecule type" value="Genomic_DNA"/>
</dbReference>
<evidence type="ECO:0000256" key="9">
    <source>
        <dbReference type="RuleBase" id="RU003953"/>
    </source>
</evidence>
<accession>A0A0S4KNU0</accession>
<sequence length="460" mass="51493">MTVSLSLEDSPSARALRIIEDKVRRAGGRTWLVGGAVRDLLLNRRPEDWDVEVTGLSLDRLDTLLRNHFAVQLVGRAFGIFKIKGLPIDVSVPSRIPADHPSVADLRNRADPAMDIDEALARRDFTINAMAWDPGTSELRDPFNGREDLASRVLRHVSDRFAEDPLRVLRGMQLAARFELAPAPETVHLCSTLSQEGQPTERIWEEWKALLLDGVKPSLGLAFLRESGWLRFYPELAALQGCPQDPTWHPEGDVWTHTLHCMDWFAAERTGHEADDLVVGLAVLCHDFGKPLATTSDGGRVTSHGHEQQGEAPTRRFLERLTNQQRLIEDVIPLVLCHLRPRQLYDAQASDAAVRKLARQAQRIDRLVRVARADHAGRPPKPFDGFPAGEWLLDRAKRLDVETQAPPPIVMGRHLLELGVRPGPDMGLLLDACYEAQLDGVFSTLEEGLAYIRTHLARPR</sequence>
<keyword evidence="6" id="KW-0067">ATP-binding</keyword>
<evidence type="ECO:0000256" key="8">
    <source>
        <dbReference type="ARBA" id="ARBA00022884"/>
    </source>
</evidence>
<dbReference type="OrthoDB" id="9805698at2"/>
<dbReference type="InterPro" id="IPR043519">
    <property type="entry name" value="NT_sf"/>
</dbReference>
<dbReference type="Pfam" id="PF01743">
    <property type="entry name" value="PolyA_pol"/>
    <property type="match status" value="1"/>
</dbReference>
<dbReference type="GO" id="GO:0016779">
    <property type="term" value="F:nucleotidyltransferase activity"/>
    <property type="evidence" value="ECO:0007669"/>
    <property type="project" value="UniProtKB-KW"/>
</dbReference>
<dbReference type="GO" id="GO:0003723">
    <property type="term" value="F:RNA binding"/>
    <property type="evidence" value="ECO:0007669"/>
    <property type="project" value="UniProtKB-KW"/>
</dbReference>
<dbReference type="GO" id="GO:0046872">
    <property type="term" value="F:metal ion binding"/>
    <property type="evidence" value="ECO:0007669"/>
    <property type="project" value="UniProtKB-KW"/>
</dbReference>
<evidence type="ECO:0000259" key="10">
    <source>
        <dbReference type="Pfam" id="PF01743"/>
    </source>
</evidence>
<evidence type="ECO:0000256" key="4">
    <source>
        <dbReference type="ARBA" id="ARBA00022723"/>
    </source>
</evidence>
<dbReference type="PANTHER" id="PTHR47545:SF1">
    <property type="entry name" value="MULTIFUNCTIONAL CCA PROTEIN"/>
    <property type="match status" value="1"/>
</dbReference>
<dbReference type="Gene3D" id="1.10.3090.10">
    <property type="entry name" value="cca-adding enzyme, domain 2"/>
    <property type="match status" value="1"/>
</dbReference>
<dbReference type="RefSeq" id="WP_082633887.1">
    <property type="nucleotide sequence ID" value="NZ_LN885086.1"/>
</dbReference>
<evidence type="ECO:0000256" key="3">
    <source>
        <dbReference type="ARBA" id="ARBA00022695"/>
    </source>
</evidence>
<keyword evidence="4" id="KW-0479">Metal-binding</keyword>
<comment type="similarity">
    <text evidence="9">Belongs to the tRNA nucleotidyltransferase/poly(A) polymerase family.</text>
</comment>
<evidence type="ECO:0000256" key="7">
    <source>
        <dbReference type="ARBA" id="ARBA00022842"/>
    </source>
</evidence>
<dbReference type="InterPro" id="IPR050124">
    <property type="entry name" value="tRNA_CCA-adding_enzyme"/>
</dbReference>
<dbReference type="InterPro" id="IPR003607">
    <property type="entry name" value="HD/PDEase_dom"/>
</dbReference>
<dbReference type="AlphaFoldDB" id="A0A0S4KNU0"/>
<reference evidence="13" key="1">
    <citation type="submission" date="2015-09" db="EMBL/GenBank/DDBJ databases">
        <authorList>
            <person name="Daims H."/>
        </authorList>
    </citation>
    <scope>NUCLEOTIDE SEQUENCE [LARGE SCALE GENOMIC DNA]</scope>
</reference>
<evidence type="ECO:0000256" key="6">
    <source>
        <dbReference type="ARBA" id="ARBA00022840"/>
    </source>
</evidence>
<dbReference type="CDD" id="cd00077">
    <property type="entry name" value="HDc"/>
    <property type="match status" value="1"/>
</dbReference>
<dbReference type="SUPFAM" id="SSF81301">
    <property type="entry name" value="Nucleotidyltransferase"/>
    <property type="match status" value="1"/>
</dbReference>
<keyword evidence="13" id="KW-1185">Reference proteome</keyword>
<keyword evidence="2" id="KW-0819">tRNA processing</keyword>
<dbReference type="InterPro" id="IPR002646">
    <property type="entry name" value="PolA_pol_head_dom"/>
</dbReference>
<dbReference type="Proteomes" id="UP000066284">
    <property type="component" value="Chromosome 1"/>
</dbReference>
<dbReference type="STRING" id="1715989.NITINOP_0008"/>
<evidence type="ECO:0000256" key="1">
    <source>
        <dbReference type="ARBA" id="ARBA00022679"/>
    </source>
</evidence>
<evidence type="ECO:0000259" key="11">
    <source>
        <dbReference type="Pfam" id="PF01966"/>
    </source>
</evidence>
<evidence type="ECO:0000313" key="12">
    <source>
        <dbReference type="EMBL" id="CUQ64985.1"/>
    </source>
</evidence>
<keyword evidence="7" id="KW-0460">Magnesium</keyword>
<protein>
    <submittedName>
        <fullName evidence="12">Polynucleotide adenylyltransferase region</fullName>
    </submittedName>
</protein>
<evidence type="ECO:0000313" key="13">
    <source>
        <dbReference type="Proteomes" id="UP000066284"/>
    </source>
</evidence>
<dbReference type="GO" id="GO:0005524">
    <property type="term" value="F:ATP binding"/>
    <property type="evidence" value="ECO:0007669"/>
    <property type="project" value="UniProtKB-KW"/>
</dbReference>
<dbReference type="Gene3D" id="3.30.460.10">
    <property type="entry name" value="Beta Polymerase, domain 2"/>
    <property type="match status" value="1"/>
</dbReference>
<organism evidence="12 13">
    <name type="scientific">Candidatus Nitrospira inopinata</name>
    <dbReference type="NCBI Taxonomy" id="1715989"/>
    <lineage>
        <taxon>Bacteria</taxon>
        <taxon>Pseudomonadati</taxon>
        <taxon>Nitrospirota</taxon>
        <taxon>Nitrospiria</taxon>
        <taxon>Nitrospirales</taxon>
        <taxon>Nitrospiraceae</taxon>
        <taxon>Nitrospira</taxon>
    </lineage>
</organism>
<proteinExistence type="inferred from homology"/>
<gene>
    <name evidence="12" type="ORF">NITINOP_0008</name>
</gene>
<evidence type="ECO:0000256" key="2">
    <source>
        <dbReference type="ARBA" id="ARBA00022694"/>
    </source>
</evidence>
<dbReference type="GO" id="GO:0008033">
    <property type="term" value="P:tRNA processing"/>
    <property type="evidence" value="ECO:0007669"/>
    <property type="project" value="UniProtKB-KW"/>
</dbReference>
<feature type="domain" description="HD" evidence="11">
    <location>
        <begin position="255"/>
        <end position="367"/>
    </location>
</feature>
<dbReference type="Pfam" id="PF01966">
    <property type="entry name" value="HD"/>
    <property type="match status" value="1"/>
</dbReference>
<feature type="domain" description="Poly A polymerase head" evidence="10">
    <location>
        <begin position="31"/>
        <end position="155"/>
    </location>
</feature>
<dbReference type="CDD" id="cd05398">
    <property type="entry name" value="NT_ClassII-CCAase"/>
    <property type="match status" value="1"/>
</dbReference>
<dbReference type="PANTHER" id="PTHR47545">
    <property type="entry name" value="MULTIFUNCTIONAL CCA PROTEIN"/>
    <property type="match status" value="1"/>
</dbReference>
<keyword evidence="1 9" id="KW-0808">Transferase</keyword>
<dbReference type="SUPFAM" id="SSF81891">
    <property type="entry name" value="Poly A polymerase C-terminal region-like"/>
    <property type="match status" value="1"/>
</dbReference>
<evidence type="ECO:0000256" key="5">
    <source>
        <dbReference type="ARBA" id="ARBA00022741"/>
    </source>
</evidence>
<keyword evidence="8 9" id="KW-0694">RNA-binding</keyword>